<dbReference type="GO" id="GO:0005886">
    <property type="term" value="C:plasma membrane"/>
    <property type="evidence" value="ECO:0007669"/>
    <property type="project" value="UniProtKB-SubCell"/>
</dbReference>
<feature type="transmembrane region" description="Helical" evidence="11">
    <location>
        <begin position="46"/>
        <end position="64"/>
    </location>
</feature>
<keyword evidence="6 11" id="KW-1133">Transmembrane helix</keyword>
<organism evidence="12 13">
    <name type="scientific">Muntiacus muntjak</name>
    <name type="common">Barking deer</name>
    <name type="synonym">Indian muntjac</name>
    <dbReference type="NCBI Taxonomy" id="9888"/>
    <lineage>
        <taxon>Eukaryota</taxon>
        <taxon>Metazoa</taxon>
        <taxon>Chordata</taxon>
        <taxon>Craniata</taxon>
        <taxon>Vertebrata</taxon>
        <taxon>Euteleostomi</taxon>
        <taxon>Mammalia</taxon>
        <taxon>Eutheria</taxon>
        <taxon>Laurasiatheria</taxon>
        <taxon>Artiodactyla</taxon>
        <taxon>Ruminantia</taxon>
        <taxon>Pecora</taxon>
        <taxon>Cervidae</taxon>
        <taxon>Muntiacinae</taxon>
        <taxon>Muntiacus</taxon>
    </lineage>
</organism>
<dbReference type="AlphaFoldDB" id="A0A5N3VKA9"/>
<feature type="transmembrane region" description="Helical" evidence="11">
    <location>
        <begin position="250"/>
        <end position="267"/>
    </location>
</feature>
<comment type="similarity">
    <text evidence="2 11">Belongs to the G-protein coupled receptor 1 family.</text>
</comment>
<keyword evidence="8 11" id="KW-0472">Membrane</keyword>
<protein>
    <recommendedName>
        <fullName evidence="11">Vomeronasal type-1 receptor</fullName>
    </recommendedName>
</protein>
<dbReference type="GO" id="GO:0016503">
    <property type="term" value="F:pheromone receptor activity"/>
    <property type="evidence" value="ECO:0007669"/>
    <property type="project" value="InterPro"/>
</dbReference>
<evidence type="ECO:0000256" key="7">
    <source>
        <dbReference type="ARBA" id="ARBA00023040"/>
    </source>
</evidence>
<dbReference type="Proteomes" id="UP000326458">
    <property type="component" value="Unassembled WGS sequence"/>
</dbReference>
<evidence type="ECO:0000256" key="4">
    <source>
        <dbReference type="ARBA" id="ARBA00022507"/>
    </source>
</evidence>
<evidence type="ECO:0000256" key="8">
    <source>
        <dbReference type="ARBA" id="ARBA00023136"/>
    </source>
</evidence>
<evidence type="ECO:0000256" key="10">
    <source>
        <dbReference type="ARBA" id="ARBA00023224"/>
    </source>
</evidence>
<dbReference type="PANTHER" id="PTHR24062">
    <property type="entry name" value="VOMERONASAL TYPE-1 RECEPTOR"/>
    <property type="match status" value="1"/>
</dbReference>
<keyword evidence="5 11" id="KW-0812">Transmembrane</keyword>
<feature type="transmembrane region" description="Helical" evidence="11">
    <location>
        <begin position="156"/>
        <end position="178"/>
    </location>
</feature>
<keyword evidence="3 11" id="KW-1003">Cell membrane</keyword>
<evidence type="ECO:0000313" key="12">
    <source>
        <dbReference type="EMBL" id="KAB0349739.1"/>
    </source>
</evidence>
<dbReference type="EMBL" id="VCEA01000002">
    <property type="protein sequence ID" value="KAB0349739.1"/>
    <property type="molecule type" value="Genomic_DNA"/>
</dbReference>
<accession>A0A5N3VKA9</accession>
<evidence type="ECO:0000256" key="11">
    <source>
        <dbReference type="RuleBase" id="RU364061"/>
    </source>
</evidence>
<evidence type="ECO:0000256" key="6">
    <source>
        <dbReference type="ARBA" id="ARBA00022989"/>
    </source>
</evidence>
<dbReference type="GO" id="GO:0019236">
    <property type="term" value="P:response to pheromone"/>
    <property type="evidence" value="ECO:0007669"/>
    <property type="project" value="UniProtKB-KW"/>
</dbReference>
<feature type="transmembrane region" description="Helical" evidence="11">
    <location>
        <begin position="215"/>
        <end position="238"/>
    </location>
</feature>
<keyword evidence="13" id="KW-1185">Reference proteome</keyword>
<evidence type="ECO:0000256" key="9">
    <source>
        <dbReference type="ARBA" id="ARBA00023170"/>
    </source>
</evidence>
<dbReference type="Pfam" id="PF03402">
    <property type="entry name" value="V1R"/>
    <property type="match status" value="2"/>
</dbReference>
<gene>
    <name evidence="12" type="ORF">FD754_014596</name>
</gene>
<dbReference type="Gene3D" id="1.20.1070.10">
    <property type="entry name" value="Rhodopsin 7-helix transmembrane proteins"/>
    <property type="match status" value="1"/>
</dbReference>
<evidence type="ECO:0000256" key="1">
    <source>
        <dbReference type="ARBA" id="ARBA00004651"/>
    </source>
</evidence>
<keyword evidence="4 11" id="KW-0589">Pheromone response</keyword>
<dbReference type="InterPro" id="IPR004072">
    <property type="entry name" value="Vmron_rcpt_1"/>
</dbReference>
<comment type="subcellular location">
    <subcellularLocation>
        <location evidence="1 11">Cell membrane</location>
        <topology evidence="1 11">Multi-pass membrane protein</topology>
    </subcellularLocation>
</comment>
<feature type="transmembrane region" description="Helical" evidence="11">
    <location>
        <begin position="6"/>
        <end position="26"/>
    </location>
</feature>
<dbReference type="SUPFAM" id="SSF81321">
    <property type="entry name" value="Family A G protein-coupled receptor-like"/>
    <property type="match status" value="1"/>
</dbReference>
<evidence type="ECO:0000256" key="3">
    <source>
        <dbReference type="ARBA" id="ARBA00022475"/>
    </source>
</evidence>
<sequence length="293" mass="34298">MLASDAILEVFFISQICIGLMGNSVLFKLKMCTFITQSHLKKPIDVIFIHLTLVNVLTIMFKLIPDVMSSFGVRHFLDDVGCKAALSYTDPVHSKWAWLKSKLYTCIYPSFLFFWVINMLIYIHIIKSVVANLNFTIVGSGYSTRYCQTNQLEHHYYSMAFLSVIWIRDLLFVVLMTWSNLYMVTLLYKHHQRAQHTHSPTLSPQPSPEIQATHIILLLVSCFVFFYFSDNFMTLYLFYRHERNWRLKRINGIISSCFPVICTFVLMKNKIVSKCTSSISKMRMTFSRRTLKR</sequence>
<evidence type="ECO:0000313" key="13">
    <source>
        <dbReference type="Proteomes" id="UP000326458"/>
    </source>
</evidence>
<keyword evidence="10 11" id="KW-0807">Transducer</keyword>
<reference evidence="12 13" key="1">
    <citation type="submission" date="2019-06" db="EMBL/GenBank/DDBJ databases">
        <title>Discovery of a novel chromosome fission-fusion reversal in muntjac.</title>
        <authorList>
            <person name="Mudd A.B."/>
            <person name="Bredeson J.V."/>
            <person name="Baum R."/>
            <person name="Hockemeyer D."/>
            <person name="Rokhsar D.S."/>
        </authorList>
    </citation>
    <scope>NUCLEOTIDE SEQUENCE [LARGE SCALE GENOMIC DNA]</scope>
    <source>
        <strain evidence="12">UTSW_UCB_Mm</strain>
        <tissue evidence="12">Fibroblast cell line</tissue>
    </source>
</reference>
<keyword evidence="7 11" id="KW-0297">G-protein coupled receptor</keyword>
<keyword evidence="9 11" id="KW-0675">Receptor</keyword>
<comment type="caution">
    <text evidence="12">The sequence shown here is derived from an EMBL/GenBank/DDBJ whole genome shotgun (WGS) entry which is preliminary data.</text>
</comment>
<evidence type="ECO:0000256" key="2">
    <source>
        <dbReference type="ARBA" id="ARBA00010663"/>
    </source>
</evidence>
<feature type="transmembrane region" description="Helical" evidence="11">
    <location>
        <begin position="112"/>
        <end position="135"/>
    </location>
</feature>
<name>A0A5N3VKA9_MUNMU</name>
<evidence type="ECO:0000256" key="5">
    <source>
        <dbReference type="ARBA" id="ARBA00022692"/>
    </source>
</evidence>
<proteinExistence type="inferred from homology"/>